<comment type="caution">
    <text evidence="3">The sequence shown here is derived from an EMBL/GenBank/DDBJ whole genome shotgun (WGS) entry which is preliminary data.</text>
</comment>
<feature type="region of interest" description="Disordered" evidence="1">
    <location>
        <begin position="98"/>
        <end position="137"/>
    </location>
</feature>
<dbReference type="Proteomes" id="UP000503640">
    <property type="component" value="Unassembled WGS sequence"/>
</dbReference>
<evidence type="ECO:0000256" key="1">
    <source>
        <dbReference type="SAM" id="MobiDB-lite"/>
    </source>
</evidence>
<keyword evidence="4" id="KW-1185">Reference proteome</keyword>
<name>A0A7I9VKH3_9BACT</name>
<dbReference type="RefSeq" id="WP_176064024.1">
    <property type="nucleotide sequence ID" value="NZ_BJTG01000003.1"/>
</dbReference>
<protein>
    <submittedName>
        <fullName evidence="3">Uncharacterized protein</fullName>
    </submittedName>
</protein>
<feature type="transmembrane region" description="Helical" evidence="2">
    <location>
        <begin position="48"/>
        <end position="74"/>
    </location>
</feature>
<organism evidence="3 4">
    <name type="scientific">Anaeromyxobacter diazotrophicus</name>
    <dbReference type="NCBI Taxonomy" id="2590199"/>
    <lineage>
        <taxon>Bacteria</taxon>
        <taxon>Pseudomonadati</taxon>
        <taxon>Myxococcota</taxon>
        <taxon>Myxococcia</taxon>
        <taxon>Myxococcales</taxon>
        <taxon>Cystobacterineae</taxon>
        <taxon>Anaeromyxobacteraceae</taxon>
        <taxon>Anaeromyxobacter</taxon>
    </lineage>
</organism>
<keyword evidence="2" id="KW-0472">Membrane</keyword>
<feature type="compositionally biased region" description="Basic and acidic residues" evidence="1">
    <location>
        <begin position="118"/>
        <end position="137"/>
    </location>
</feature>
<evidence type="ECO:0000313" key="4">
    <source>
        <dbReference type="Proteomes" id="UP000503640"/>
    </source>
</evidence>
<dbReference type="AlphaFoldDB" id="A0A7I9VKH3"/>
<accession>A0A7I9VKH3</accession>
<evidence type="ECO:0000313" key="3">
    <source>
        <dbReference type="EMBL" id="GEJ56507.1"/>
    </source>
</evidence>
<proteinExistence type="predicted"/>
<reference evidence="4" key="1">
    <citation type="journal article" date="2020" name="Appl. Environ. Microbiol.">
        <title>Diazotrophic Anaeromyxobacter Isolates from Soils.</title>
        <authorList>
            <person name="Masuda Y."/>
            <person name="Yamanaka H."/>
            <person name="Xu Z.X."/>
            <person name="Shiratori Y."/>
            <person name="Aono T."/>
            <person name="Amachi S."/>
            <person name="Senoo K."/>
            <person name="Itoh H."/>
        </authorList>
    </citation>
    <scope>NUCLEOTIDE SEQUENCE [LARGE SCALE GENOMIC DNA]</scope>
    <source>
        <strain evidence="4">R267</strain>
    </source>
</reference>
<dbReference type="EMBL" id="BJTG01000003">
    <property type="protein sequence ID" value="GEJ56507.1"/>
    <property type="molecule type" value="Genomic_DNA"/>
</dbReference>
<sequence>MAKTYAGGTPVKSGYYIDARSFAFANVARDGGALPGGAGNKFARVPTLVVMAAAPALGGLFVVALPFIGVGVVVKALLRAMAGGAKEVAATVATPAMPAGSTALTGKPPEEGATGKPAADEKAEALAKEIAAKRSEK</sequence>
<keyword evidence="2" id="KW-1133">Transmembrane helix</keyword>
<evidence type="ECO:0000256" key="2">
    <source>
        <dbReference type="SAM" id="Phobius"/>
    </source>
</evidence>
<gene>
    <name evidence="3" type="ORF">AMYX_12480</name>
</gene>
<keyword evidence="2" id="KW-0812">Transmembrane</keyword>